<accession>A0A2P4X925</accession>
<feature type="region of interest" description="Disordered" evidence="1">
    <location>
        <begin position="410"/>
        <end position="440"/>
    </location>
</feature>
<gene>
    <name evidence="2" type="ORF">PHPALM_28833</name>
</gene>
<keyword evidence="3" id="KW-1185">Reference proteome</keyword>
<name>A0A2P4X925_9STRA</name>
<sequence length="440" mass="50271">CTKLGHSDLCDKVTKLVHEASFSGEEEDTQPFMFGWNLNNDGKPIVGNGTDSKPFLVGITSKTLLMRLDRDPTSFILHIDATFKLNQVNYAVLYFRSSAPISPYCNGSALPIVEEMYSKAFAALRRVFTAVSGNTLRVYYVMGDADDGQFNAVQNIIGRDNEYNVNERLRGMDAKTACGIRKDIYDLHFTANPVDFVRKFRTVWEQWQGIQATKEFAQYFKKCRLQENLSGGSSPSAYATTNNPAEQFNRLLKRDYTLRTKLKMGCYFVNYWNVAKMKANGPFILTPEPTERLHRRSKEMERMLLLQEADPSQSQFSGDTKVYVHSFPAPRIYMQSKDRSEEALAITTQMGVNYARMEFEDMPGVGWEVDRKCMCRYFRKFATCVHLLFAMRLRSYMDCNGNEMLVNRSISRKRKRSSRQGFAAPAPGRPLKSGQALSFV</sequence>
<reference evidence="2 3" key="1">
    <citation type="journal article" date="2017" name="Genome Biol. Evol.">
        <title>Phytophthora megakarya and P. palmivora, closely related causal agents of cacao black pod rot, underwent increases in genome sizes and gene numbers by different mechanisms.</title>
        <authorList>
            <person name="Ali S.S."/>
            <person name="Shao J."/>
            <person name="Lary D.J."/>
            <person name="Kronmiller B."/>
            <person name="Shen D."/>
            <person name="Strem M.D."/>
            <person name="Amoako-Attah I."/>
            <person name="Akrofi A.Y."/>
            <person name="Begoude B.A."/>
            <person name="Ten Hoopen G.M."/>
            <person name="Coulibaly K."/>
            <person name="Kebe B.I."/>
            <person name="Melnick R.L."/>
            <person name="Guiltinan M.J."/>
            <person name="Tyler B.M."/>
            <person name="Meinhardt L.W."/>
            <person name="Bailey B.A."/>
        </authorList>
    </citation>
    <scope>NUCLEOTIDE SEQUENCE [LARGE SCALE GENOMIC DNA]</scope>
    <source>
        <strain evidence="3">sbr112.9</strain>
    </source>
</reference>
<comment type="caution">
    <text evidence="2">The sequence shown here is derived from an EMBL/GenBank/DDBJ whole genome shotgun (WGS) entry which is preliminary data.</text>
</comment>
<feature type="non-terminal residue" evidence="2">
    <location>
        <position position="1"/>
    </location>
</feature>
<protein>
    <recommendedName>
        <fullName evidence="4">SWIM-type domain-containing protein</fullName>
    </recommendedName>
</protein>
<dbReference type="EMBL" id="NCKW01015680">
    <property type="protein sequence ID" value="POM62052.1"/>
    <property type="molecule type" value="Genomic_DNA"/>
</dbReference>
<dbReference type="Proteomes" id="UP000237271">
    <property type="component" value="Unassembled WGS sequence"/>
</dbReference>
<evidence type="ECO:0000256" key="1">
    <source>
        <dbReference type="SAM" id="MobiDB-lite"/>
    </source>
</evidence>
<organism evidence="2 3">
    <name type="scientific">Phytophthora palmivora</name>
    <dbReference type="NCBI Taxonomy" id="4796"/>
    <lineage>
        <taxon>Eukaryota</taxon>
        <taxon>Sar</taxon>
        <taxon>Stramenopiles</taxon>
        <taxon>Oomycota</taxon>
        <taxon>Peronosporomycetes</taxon>
        <taxon>Peronosporales</taxon>
        <taxon>Peronosporaceae</taxon>
        <taxon>Phytophthora</taxon>
    </lineage>
</organism>
<evidence type="ECO:0000313" key="3">
    <source>
        <dbReference type="Proteomes" id="UP000237271"/>
    </source>
</evidence>
<dbReference type="AlphaFoldDB" id="A0A2P4X925"/>
<dbReference type="OrthoDB" id="92033at2759"/>
<evidence type="ECO:0008006" key="4">
    <source>
        <dbReference type="Google" id="ProtNLM"/>
    </source>
</evidence>
<proteinExistence type="predicted"/>
<evidence type="ECO:0000313" key="2">
    <source>
        <dbReference type="EMBL" id="POM62052.1"/>
    </source>
</evidence>